<sequence length="202" mass="22361">GKQVCPGFVEAMSDSSQHRRQSPHALPDPSSQSPHALPDPSSQYSKSWPLCFCPEPSSFEEDCSVGGELLSLPSRLDSWDCLRYHPRLHCARKWGAEILQNESQKEPQMPPGEVDNKDSHAEEPDQASPGLHSVSEQGLELVTCAGGEYPEGDPAYPEGDPAYPEGDPASDSPRCLSCWLWLQRAFGRKRKNCRNLRRSDAC</sequence>
<proteinExistence type="predicted"/>
<feature type="compositionally biased region" description="Polar residues" evidence="1">
    <location>
        <begin position="29"/>
        <end position="45"/>
    </location>
</feature>
<feature type="region of interest" description="Disordered" evidence="1">
    <location>
        <begin position="1"/>
        <end position="45"/>
    </location>
</feature>
<feature type="compositionally biased region" description="Basic and acidic residues" evidence="1">
    <location>
        <begin position="114"/>
        <end position="123"/>
    </location>
</feature>
<feature type="non-terminal residue" evidence="2">
    <location>
        <position position="1"/>
    </location>
</feature>
<evidence type="ECO:0000313" key="3">
    <source>
        <dbReference type="Proteomes" id="UP000710432"/>
    </source>
</evidence>
<name>A0A8J6G4H8_MICOH</name>
<feature type="region of interest" description="Disordered" evidence="1">
    <location>
        <begin position="100"/>
        <end position="134"/>
    </location>
</feature>
<dbReference type="InterPro" id="IPR009895">
    <property type="entry name" value="DUF1438"/>
</dbReference>
<dbReference type="Pfam" id="PF07270">
    <property type="entry name" value="DUF1438"/>
    <property type="match status" value="1"/>
</dbReference>
<dbReference type="Proteomes" id="UP000710432">
    <property type="component" value="Unassembled WGS sequence"/>
</dbReference>
<gene>
    <name evidence="2" type="ORF">LTLLF_180715</name>
</gene>
<feature type="region of interest" description="Disordered" evidence="1">
    <location>
        <begin position="146"/>
        <end position="172"/>
    </location>
</feature>
<protein>
    <submittedName>
        <fullName evidence="2">Uncharacterized protein</fullName>
    </submittedName>
</protein>
<dbReference type="PANTHER" id="PTHR31647:SF13">
    <property type="entry name" value="2-CELL-STAGE, VARIABLE GROUP, MEMBER 1-RELATED"/>
    <property type="match status" value="1"/>
</dbReference>
<accession>A0A8J6G4H8</accession>
<evidence type="ECO:0000256" key="1">
    <source>
        <dbReference type="SAM" id="MobiDB-lite"/>
    </source>
</evidence>
<evidence type="ECO:0000313" key="2">
    <source>
        <dbReference type="EMBL" id="KAH0504974.1"/>
    </source>
</evidence>
<dbReference type="PANTHER" id="PTHR31647">
    <property type="entry name" value="2-CELL-STAGE, VARIABLE GROUP, MEMBER 1-RELATED"/>
    <property type="match status" value="1"/>
</dbReference>
<comment type="caution">
    <text evidence="2">The sequence shown here is derived from an EMBL/GenBank/DDBJ whole genome shotgun (WGS) entry which is preliminary data.</text>
</comment>
<dbReference type="AlphaFoldDB" id="A0A8J6G4H8"/>
<reference evidence="2" key="1">
    <citation type="submission" date="2020-03" db="EMBL/GenBank/DDBJ databases">
        <title>Studies in the Genomics of Life Span.</title>
        <authorList>
            <person name="Glass D."/>
        </authorList>
    </citation>
    <scope>NUCLEOTIDE SEQUENCE</scope>
    <source>
        <strain evidence="2">LTLLF</strain>
        <tissue evidence="2">Muscle</tissue>
    </source>
</reference>
<dbReference type="EMBL" id="JAATJU010024787">
    <property type="protein sequence ID" value="KAH0504974.1"/>
    <property type="molecule type" value="Genomic_DNA"/>
</dbReference>
<organism evidence="2 3">
    <name type="scientific">Microtus ochrogaster</name>
    <name type="common">Prairie vole</name>
    <dbReference type="NCBI Taxonomy" id="79684"/>
    <lineage>
        <taxon>Eukaryota</taxon>
        <taxon>Metazoa</taxon>
        <taxon>Chordata</taxon>
        <taxon>Craniata</taxon>
        <taxon>Vertebrata</taxon>
        <taxon>Euteleostomi</taxon>
        <taxon>Mammalia</taxon>
        <taxon>Eutheria</taxon>
        <taxon>Euarchontoglires</taxon>
        <taxon>Glires</taxon>
        <taxon>Rodentia</taxon>
        <taxon>Myomorpha</taxon>
        <taxon>Muroidea</taxon>
        <taxon>Cricetidae</taxon>
        <taxon>Arvicolinae</taxon>
        <taxon>Microtus</taxon>
    </lineage>
</organism>